<keyword evidence="3" id="KW-1185">Reference proteome</keyword>
<feature type="signal peptide" evidence="1">
    <location>
        <begin position="1"/>
        <end position="18"/>
    </location>
</feature>
<evidence type="ECO:0008006" key="4">
    <source>
        <dbReference type="Google" id="ProtNLM"/>
    </source>
</evidence>
<gene>
    <name evidence="2" type="ORF">soil367_02165</name>
</gene>
<protein>
    <recommendedName>
        <fullName evidence="4">DUF4156 domain-containing protein</fullName>
    </recommendedName>
</protein>
<sequence length="116" mass="12640">MKFLLVLILILLTGCASRTPDPSPNAIFGKPPHLWSGQKMLTQSPEACARKGVEVLKSLSFIGVVKNGNYVYGTLLANRAAVKCIPNGSDTFVYAAVAGPDVKQVERLRNEIVWRL</sequence>
<reference evidence="2 3" key="1">
    <citation type="submission" date="2018-07" db="EMBL/GenBank/DDBJ databases">
        <title>Marsedoiliclastica nanhaica gen. nov. sp. nov., a novel marine hydrocarbonoclastic bacterium isolated from an in-situ enriched hydrocarbon-degrading consortium in deep-sea sediment.</title>
        <authorList>
            <person name="Dong C."/>
            <person name="Ma T."/>
            <person name="Liu R."/>
            <person name="Shao Z."/>
        </authorList>
    </citation>
    <scope>NUCLEOTIDE SEQUENCE [LARGE SCALE GENOMIC DNA]</scope>
    <source>
        <strain evidence="3">soil36-7</strain>
    </source>
</reference>
<feature type="chain" id="PRO_5020464562" description="DUF4156 domain-containing protein" evidence="1">
    <location>
        <begin position="19"/>
        <end position="116"/>
    </location>
</feature>
<dbReference type="KEGG" id="hmi:soil367_02165"/>
<name>A0A4P7XFF8_9ALTE</name>
<evidence type="ECO:0000313" key="2">
    <source>
        <dbReference type="EMBL" id="QCF24852.1"/>
    </source>
</evidence>
<accession>A0A4P7XFF8</accession>
<dbReference type="AlphaFoldDB" id="A0A4P7XFF8"/>
<dbReference type="EMBL" id="CP031093">
    <property type="protein sequence ID" value="QCF24852.1"/>
    <property type="molecule type" value="Genomic_DNA"/>
</dbReference>
<organism evidence="2 3">
    <name type="scientific">Hydrocarboniclastica marina</name>
    <dbReference type="NCBI Taxonomy" id="2259620"/>
    <lineage>
        <taxon>Bacteria</taxon>
        <taxon>Pseudomonadati</taxon>
        <taxon>Pseudomonadota</taxon>
        <taxon>Gammaproteobacteria</taxon>
        <taxon>Alteromonadales</taxon>
        <taxon>Alteromonadaceae</taxon>
        <taxon>Hydrocarboniclastica</taxon>
    </lineage>
</organism>
<proteinExistence type="predicted"/>
<evidence type="ECO:0000313" key="3">
    <source>
        <dbReference type="Proteomes" id="UP000298049"/>
    </source>
</evidence>
<dbReference type="PROSITE" id="PS51257">
    <property type="entry name" value="PROKAR_LIPOPROTEIN"/>
    <property type="match status" value="1"/>
</dbReference>
<keyword evidence="1" id="KW-0732">Signal</keyword>
<dbReference type="RefSeq" id="WP_136546475.1">
    <property type="nucleotide sequence ID" value="NZ_CP031093.1"/>
</dbReference>
<dbReference type="Proteomes" id="UP000298049">
    <property type="component" value="Chromosome"/>
</dbReference>
<dbReference type="OrthoDB" id="6402342at2"/>
<evidence type="ECO:0000256" key="1">
    <source>
        <dbReference type="SAM" id="SignalP"/>
    </source>
</evidence>